<evidence type="ECO:0000256" key="1">
    <source>
        <dbReference type="ARBA" id="ARBA00023224"/>
    </source>
</evidence>
<protein>
    <submittedName>
        <fullName evidence="5">Methyl-accepting chemotaxis protein</fullName>
    </submittedName>
</protein>
<feature type="transmembrane region" description="Helical" evidence="3">
    <location>
        <begin position="16"/>
        <end position="39"/>
    </location>
</feature>
<evidence type="ECO:0000313" key="6">
    <source>
        <dbReference type="Proteomes" id="UP000000822"/>
    </source>
</evidence>
<dbReference type="PANTHER" id="PTHR32089">
    <property type="entry name" value="METHYL-ACCEPTING CHEMOTAXIS PROTEIN MCPB"/>
    <property type="match status" value="1"/>
</dbReference>
<evidence type="ECO:0000256" key="2">
    <source>
        <dbReference type="PROSITE-ProRule" id="PRU00284"/>
    </source>
</evidence>
<dbReference type="PROSITE" id="PS50111">
    <property type="entry name" value="CHEMOTAXIS_TRANSDUC_2"/>
    <property type="match status" value="1"/>
</dbReference>
<organism evidence="5 6">
    <name type="scientific">Oceanobacillus iheyensis (strain DSM 14371 / CIP 107618 / JCM 11309 / KCTC 3954 / HTE831)</name>
    <dbReference type="NCBI Taxonomy" id="221109"/>
    <lineage>
        <taxon>Bacteria</taxon>
        <taxon>Bacillati</taxon>
        <taxon>Bacillota</taxon>
        <taxon>Bacilli</taxon>
        <taxon>Bacillales</taxon>
        <taxon>Bacillaceae</taxon>
        <taxon>Oceanobacillus</taxon>
    </lineage>
</organism>
<evidence type="ECO:0000256" key="3">
    <source>
        <dbReference type="SAM" id="Phobius"/>
    </source>
</evidence>
<proteinExistence type="predicted"/>
<name>Q8EQM0_OCEIH</name>
<feature type="domain" description="Methyl-accepting transducer" evidence="4">
    <location>
        <begin position="273"/>
        <end position="523"/>
    </location>
</feature>
<dbReference type="AlphaFoldDB" id="Q8EQM0"/>
<dbReference type="SMART" id="SM00283">
    <property type="entry name" value="MA"/>
    <property type="match status" value="1"/>
</dbReference>
<dbReference type="GO" id="GO:0016020">
    <property type="term" value="C:membrane"/>
    <property type="evidence" value="ECO:0007669"/>
    <property type="project" value="InterPro"/>
</dbReference>
<dbReference type="PhylomeDB" id="Q8EQM0"/>
<dbReference type="HOGENOM" id="CLU_000445_107_19_9"/>
<dbReference type="PANTHER" id="PTHR32089:SF112">
    <property type="entry name" value="LYSOZYME-LIKE PROTEIN-RELATED"/>
    <property type="match status" value="1"/>
</dbReference>
<sequence>MILYLKKFFSKTSFRLRLLILFISLTVFSISMVGIISYYQAKNITLDTIEERLVSETELMGYISENLHFTYISDPEYFMQQLNSNIRTQKERLESDGIDSEYVYIRNGDVTAFPVSEGEIPSIPTSLIAEIEENGDGQVTRSIDGEEYTISFQTMDEVSGTYVVFVRNASFMSPITNMGNIIVLIIIASVLVSVILLIKFIKSLTTPLTDLQATMKEVKKGNFFISSPKTTIPEIMSLHNSYNIMMNYIQQVLQEMKNSTTSLQATGNQLKSSSTLTLQSSEELTNSISIVNDGAKQTANSSENNLRTTVEMKGKIEELINNMNNILHTSKKMNSTANRGEKSIKKLISTFEDYERDVDELTKSVEGVFRQSLYISELVQLIQKVSEQTKLLSLNASIEAARAGDKGKGFAVVANEIGKLAEQSSEAANKITNSIVHMEELTANASDECKQMLVNSKNNLDIATGSKSELNYLMSEIADTITTIVDIQQELHSLESYLPVQKESSEQLVALSQQTLASTEEMLTSNKLQNEQTNSTLNTGMNLIQLSTSLTKIINQFKFESDNNK</sequence>
<reference evidence="5 6" key="2">
    <citation type="journal article" date="2002" name="Nucleic Acids Res.">
        <title>Genome sequence of Oceanobacillus iheyensis isolated from the Iheya Ridge and its unexpected adaptive capabilities to extreme environments.</title>
        <authorList>
            <person name="Takami H."/>
            <person name="Takaki Y."/>
            <person name="Uchiyama I."/>
        </authorList>
    </citation>
    <scope>NUCLEOTIDE SEQUENCE [LARGE SCALE GENOMIC DNA]</scope>
    <source>
        <strain evidence="6">DSM 14371 / CIP 107618 / JCM 11309 / KCTC 3954 / HTE831</strain>
    </source>
</reference>
<evidence type="ECO:0000313" key="5">
    <source>
        <dbReference type="EMBL" id="BAC13631.1"/>
    </source>
</evidence>
<accession>Q8EQM0</accession>
<dbReference type="OrthoDB" id="2010115at2"/>
<dbReference type="SUPFAM" id="SSF58104">
    <property type="entry name" value="Methyl-accepting chemotaxis protein (MCP) signaling domain"/>
    <property type="match status" value="1"/>
</dbReference>
<dbReference type="GO" id="GO:0007165">
    <property type="term" value="P:signal transduction"/>
    <property type="evidence" value="ECO:0007669"/>
    <property type="project" value="UniProtKB-KW"/>
</dbReference>
<dbReference type="Pfam" id="PF00015">
    <property type="entry name" value="MCPsignal"/>
    <property type="match status" value="1"/>
</dbReference>
<dbReference type="Gene3D" id="6.10.340.10">
    <property type="match status" value="1"/>
</dbReference>
<feature type="transmembrane region" description="Helical" evidence="3">
    <location>
        <begin position="178"/>
        <end position="198"/>
    </location>
</feature>
<gene>
    <name evidence="5" type="ordered locus">OB1675</name>
</gene>
<dbReference type="InterPro" id="IPR004089">
    <property type="entry name" value="MCPsignal_dom"/>
</dbReference>
<evidence type="ECO:0000259" key="4">
    <source>
        <dbReference type="PROSITE" id="PS50111"/>
    </source>
</evidence>
<keyword evidence="3" id="KW-0472">Membrane</keyword>
<dbReference type="STRING" id="221109.gene:10733915"/>
<keyword evidence="3" id="KW-0812">Transmembrane</keyword>
<dbReference type="KEGG" id="oih:OB1675"/>
<dbReference type="eggNOG" id="COG0840">
    <property type="taxonomic scope" value="Bacteria"/>
</dbReference>
<keyword evidence="1 2" id="KW-0807">Transducer</keyword>
<keyword evidence="6" id="KW-1185">Reference proteome</keyword>
<dbReference type="EMBL" id="BA000028">
    <property type="protein sequence ID" value="BAC13631.1"/>
    <property type="molecule type" value="Genomic_DNA"/>
</dbReference>
<dbReference type="Proteomes" id="UP000000822">
    <property type="component" value="Chromosome"/>
</dbReference>
<dbReference type="Gene3D" id="1.10.287.950">
    <property type="entry name" value="Methyl-accepting chemotaxis protein"/>
    <property type="match status" value="1"/>
</dbReference>
<reference evidence="5 6" key="1">
    <citation type="journal article" date="2001" name="FEMS Microbiol. Lett.">
        <title>Oceanobacillus iheyensis gen. nov., sp. nov., a deep-sea extremely halotolerant and alkaliphilic species isolated from a depth of 1050 m on the Iheya Ridge.</title>
        <authorList>
            <person name="Lu J."/>
            <person name="Nogi Y."/>
            <person name="Takami H."/>
        </authorList>
    </citation>
    <scope>NUCLEOTIDE SEQUENCE [LARGE SCALE GENOMIC DNA]</scope>
    <source>
        <strain evidence="6">DSM 14371 / CIP 107618 / JCM 11309 / KCTC 3954 / HTE831</strain>
    </source>
</reference>
<keyword evidence="3" id="KW-1133">Transmembrane helix</keyword>